<dbReference type="EMBL" id="LR796574">
    <property type="protein sequence ID" value="CAB4152965.1"/>
    <property type="molecule type" value="Genomic_DNA"/>
</dbReference>
<reference evidence="2" key="1">
    <citation type="submission" date="2020-04" db="EMBL/GenBank/DDBJ databases">
        <authorList>
            <person name="Chiriac C."/>
            <person name="Salcher M."/>
            <person name="Ghai R."/>
            <person name="Kavagutti S V."/>
        </authorList>
    </citation>
    <scope>NUCLEOTIDE SEQUENCE</scope>
</reference>
<keyword evidence="1" id="KW-1133">Transmembrane helix</keyword>
<sequence length="104" mass="11774">MRWIRMGARCNALSSNNLKMETLATGIIEIPISWILSGFGVLCATVGTLATTFYQFMRSRLEAQDKILAMQESQIDTLKAEVFRLSQGCGMETCRWQFSRRTSV</sequence>
<name>A0A6J5N064_9CAUD</name>
<proteinExistence type="predicted"/>
<organism evidence="2">
    <name type="scientific">uncultured Caudovirales phage</name>
    <dbReference type="NCBI Taxonomy" id="2100421"/>
    <lineage>
        <taxon>Viruses</taxon>
        <taxon>Duplodnaviria</taxon>
        <taxon>Heunggongvirae</taxon>
        <taxon>Uroviricota</taxon>
        <taxon>Caudoviricetes</taxon>
        <taxon>Peduoviridae</taxon>
        <taxon>Maltschvirus</taxon>
        <taxon>Maltschvirus maltsch</taxon>
    </lineage>
</organism>
<feature type="transmembrane region" description="Helical" evidence="1">
    <location>
        <begin position="32"/>
        <end position="56"/>
    </location>
</feature>
<keyword evidence="1" id="KW-0812">Transmembrane</keyword>
<evidence type="ECO:0000256" key="1">
    <source>
        <dbReference type="SAM" id="Phobius"/>
    </source>
</evidence>
<gene>
    <name evidence="2" type="ORF">UFOVP612_34</name>
</gene>
<evidence type="ECO:0000313" key="2">
    <source>
        <dbReference type="EMBL" id="CAB4152965.1"/>
    </source>
</evidence>
<accession>A0A6J5N064</accession>
<keyword evidence="1" id="KW-0472">Membrane</keyword>
<protein>
    <submittedName>
        <fullName evidence="2">Uncharacterized protein</fullName>
    </submittedName>
</protein>